<dbReference type="RefSeq" id="WP_189695079.1">
    <property type="nucleotide sequence ID" value="NZ_BNCM01000017.1"/>
</dbReference>
<keyword evidence="3" id="KW-1185">Reference proteome</keyword>
<feature type="compositionally biased region" description="Basic residues" evidence="1">
    <location>
        <begin position="1"/>
        <end position="12"/>
    </location>
</feature>
<protein>
    <submittedName>
        <fullName evidence="2">Uncharacterized protein</fullName>
    </submittedName>
</protein>
<sequence>MASHHHNHHGRGNSRALRGASGRDVGGPACRHCGSPTALCPLGEDCPGTRVTGAPRPCSRCHHGLTCPVHGRNWAGTL</sequence>
<name>A0ABS1JXA6_9MICC</name>
<evidence type="ECO:0000256" key="1">
    <source>
        <dbReference type="SAM" id="MobiDB-lite"/>
    </source>
</evidence>
<evidence type="ECO:0000313" key="3">
    <source>
        <dbReference type="Proteomes" id="UP000639051"/>
    </source>
</evidence>
<evidence type="ECO:0000313" key="2">
    <source>
        <dbReference type="EMBL" id="MBL0703984.1"/>
    </source>
</evidence>
<dbReference type="Proteomes" id="UP000639051">
    <property type="component" value="Unassembled WGS sequence"/>
</dbReference>
<comment type="caution">
    <text evidence="2">The sequence shown here is derived from an EMBL/GenBank/DDBJ whole genome shotgun (WGS) entry which is preliminary data.</text>
</comment>
<proteinExistence type="predicted"/>
<feature type="region of interest" description="Disordered" evidence="1">
    <location>
        <begin position="1"/>
        <end position="26"/>
    </location>
</feature>
<organism evidence="2 3">
    <name type="scientific">Sinomonas cellulolyticus</name>
    <dbReference type="NCBI Taxonomy" id="2801916"/>
    <lineage>
        <taxon>Bacteria</taxon>
        <taxon>Bacillati</taxon>
        <taxon>Actinomycetota</taxon>
        <taxon>Actinomycetes</taxon>
        <taxon>Micrococcales</taxon>
        <taxon>Micrococcaceae</taxon>
        <taxon>Sinomonas</taxon>
    </lineage>
</organism>
<reference evidence="2 3" key="1">
    <citation type="submission" date="2021-01" db="EMBL/GenBank/DDBJ databases">
        <title>Genome public.</title>
        <authorList>
            <person name="Liu C."/>
            <person name="Sun Q."/>
        </authorList>
    </citation>
    <scope>NUCLEOTIDE SEQUENCE [LARGE SCALE GENOMIC DNA]</scope>
    <source>
        <strain evidence="2 3">JC656</strain>
    </source>
</reference>
<gene>
    <name evidence="2" type="ORF">JJE72_00505</name>
</gene>
<accession>A0ABS1JXA6</accession>
<dbReference type="EMBL" id="JAERRC010000002">
    <property type="protein sequence ID" value="MBL0703984.1"/>
    <property type="molecule type" value="Genomic_DNA"/>
</dbReference>